<evidence type="ECO:0000313" key="1">
    <source>
        <dbReference type="EMBL" id="AUQ95985.1"/>
    </source>
</evidence>
<name>A0ABM6RHN2_9RHOB</name>
<proteinExistence type="predicted"/>
<protein>
    <submittedName>
        <fullName evidence="1">Uncharacterized protein</fullName>
    </submittedName>
</protein>
<evidence type="ECO:0000313" key="2">
    <source>
        <dbReference type="Proteomes" id="UP000236536"/>
    </source>
</evidence>
<reference evidence="1 2" key="2">
    <citation type="journal article" date="2017" name="Int. J. Syst. Evol. Microbiol.">
        <title>Adaptation of Surface-Associated Bacteria to the Open Ocean: A Genomically Distinct Subpopulation of Phaeobacter gallaeciensis Colonizes Pacific Mesozooplankton.</title>
        <authorList>
            <person name="Freese H.M."/>
            <person name="Methner A."/>
            <person name="Overmann J."/>
        </authorList>
    </citation>
    <scope>NUCLEOTIDE SEQUENCE [LARGE SCALE GENOMIC DNA]</scope>
    <source>
        <strain evidence="1 2">P66</strain>
    </source>
</reference>
<gene>
    <name evidence="1" type="ORF">PhaeoP66_03243</name>
</gene>
<keyword evidence="2" id="KW-1185">Reference proteome</keyword>
<dbReference type="RefSeq" id="WP_102874998.1">
    <property type="nucleotide sequence ID" value="NZ_CP010705.1"/>
</dbReference>
<dbReference type="EMBL" id="CP010705">
    <property type="protein sequence ID" value="AUQ95985.1"/>
    <property type="molecule type" value="Genomic_DNA"/>
</dbReference>
<accession>A0ABM6RHN2</accession>
<reference evidence="1 2" key="1">
    <citation type="journal article" date="2017" name="Genome Biol. Evol.">
        <title>Trajectories and Drivers of Genome Evolution in Surface-Associated Marine Phaeobacter.</title>
        <authorList>
            <person name="Freese H.M."/>
            <person name="Sikorski J."/>
            <person name="Bunk B."/>
            <person name="Scheuner C."/>
            <person name="Meier-Kolthoff J.P."/>
            <person name="Sproer C."/>
            <person name="Gram L."/>
            <person name="Overmann J."/>
        </authorList>
    </citation>
    <scope>NUCLEOTIDE SEQUENCE [LARGE SCALE GENOMIC DNA]</scope>
    <source>
        <strain evidence="1 2">P66</strain>
    </source>
</reference>
<sequence>MSLFKQLEGDTAVLVAGGVYKVADLYTRNGYLFAASAGGYIRLYADGSTSKDKCRMDTLLTEKALCKDSLGRLCDGSVTGASKLTDAKLLELTDGR</sequence>
<dbReference type="Proteomes" id="UP000236536">
    <property type="component" value="Chromosome"/>
</dbReference>
<organism evidence="1 2">
    <name type="scientific">Phaeobacter inhibens</name>
    <dbReference type="NCBI Taxonomy" id="221822"/>
    <lineage>
        <taxon>Bacteria</taxon>
        <taxon>Pseudomonadati</taxon>
        <taxon>Pseudomonadota</taxon>
        <taxon>Alphaproteobacteria</taxon>
        <taxon>Rhodobacterales</taxon>
        <taxon>Roseobacteraceae</taxon>
        <taxon>Phaeobacter</taxon>
    </lineage>
</organism>